<dbReference type="PANTHER" id="PTHR33490">
    <property type="entry name" value="BLR5614 PROTEIN-RELATED"/>
    <property type="match status" value="1"/>
</dbReference>
<feature type="region of interest" description="Disordered" evidence="1">
    <location>
        <begin position="39"/>
        <end position="64"/>
    </location>
</feature>
<gene>
    <name evidence="4" type="ORF">IAC43_07325</name>
</gene>
<dbReference type="Proteomes" id="UP000824160">
    <property type="component" value="Unassembled WGS sequence"/>
</dbReference>
<dbReference type="PROSITE" id="PS51257">
    <property type="entry name" value="PROKAR_LIPOPROTEIN"/>
    <property type="match status" value="1"/>
</dbReference>
<reference evidence="4" key="2">
    <citation type="journal article" date="2021" name="PeerJ">
        <title>Extensive microbial diversity within the chicken gut microbiome revealed by metagenomics and culture.</title>
        <authorList>
            <person name="Gilroy R."/>
            <person name="Ravi A."/>
            <person name="Getino M."/>
            <person name="Pursley I."/>
            <person name="Horton D.L."/>
            <person name="Alikhan N.F."/>
            <person name="Baker D."/>
            <person name="Gharbi K."/>
            <person name="Hall N."/>
            <person name="Watson M."/>
            <person name="Adriaenssens E.M."/>
            <person name="Foster-Nyarko E."/>
            <person name="Jarju S."/>
            <person name="Secka A."/>
            <person name="Antonio M."/>
            <person name="Oren A."/>
            <person name="Chaudhuri R.R."/>
            <person name="La Ragione R."/>
            <person name="Hildebrand F."/>
            <person name="Pallen M.J."/>
        </authorList>
    </citation>
    <scope>NUCLEOTIDE SEQUENCE</scope>
    <source>
        <strain evidence="4">ChiBcec7-5410</strain>
    </source>
</reference>
<evidence type="ECO:0000256" key="1">
    <source>
        <dbReference type="SAM" id="MobiDB-lite"/>
    </source>
</evidence>
<accession>A0A9D1H6W6</accession>
<evidence type="ECO:0000259" key="3">
    <source>
        <dbReference type="SMART" id="SM00460"/>
    </source>
</evidence>
<dbReference type="SMART" id="SM00460">
    <property type="entry name" value="TGc"/>
    <property type="match status" value="1"/>
</dbReference>
<dbReference type="AlphaFoldDB" id="A0A9D1H6W6"/>
<dbReference type="Pfam" id="PF01841">
    <property type="entry name" value="Transglut_core"/>
    <property type="match status" value="1"/>
</dbReference>
<proteinExistence type="predicted"/>
<feature type="domain" description="Transglutaminase-like" evidence="3">
    <location>
        <begin position="268"/>
        <end position="327"/>
    </location>
</feature>
<organism evidence="4 5">
    <name type="scientific">Candidatus Faecivivens stercoripullorum</name>
    <dbReference type="NCBI Taxonomy" id="2840805"/>
    <lineage>
        <taxon>Bacteria</taxon>
        <taxon>Bacillati</taxon>
        <taxon>Bacillota</taxon>
        <taxon>Clostridia</taxon>
        <taxon>Eubacteriales</taxon>
        <taxon>Oscillospiraceae</taxon>
        <taxon>Oscillospiraceae incertae sedis</taxon>
        <taxon>Candidatus Faecivivens</taxon>
    </lineage>
</organism>
<feature type="compositionally biased region" description="Low complexity" evidence="1">
    <location>
        <begin position="39"/>
        <end position="57"/>
    </location>
</feature>
<comment type="caution">
    <text evidence="4">The sequence shown here is derived from an EMBL/GenBank/DDBJ whole genome shotgun (WGS) entry which is preliminary data.</text>
</comment>
<protein>
    <submittedName>
        <fullName evidence="4">Transglutaminase domain-containing protein</fullName>
    </submittedName>
</protein>
<dbReference type="Gene3D" id="3.10.620.30">
    <property type="match status" value="1"/>
</dbReference>
<name>A0A9D1H6W6_9FIRM</name>
<keyword evidence="2" id="KW-0732">Signal</keyword>
<dbReference type="EMBL" id="DVLW01000201">
    <property type="protein sequence ID" value="HIT94982.1"/>
    <property type="molecule type" value="Genomic_DNA"/>
</dbReference>
<feature type="signal peptide" evidence="2">
    <location>
        <begin position="1"/>
        <end position="21"/>
    </location>
</feature>
<dbReference type="SUPFAM" id="SSF54001">
    <property type="entry name" value="Cysteine proteinases"/>
    <property type="match status" value="1"/>
</dbReference>
<evidence type="ECO:0000313" key="5">
    <source>
        <dbReference type="Proteomes" id="UP000824160"/>
    </source>
</evidence>
<dbReference type="InterPro" id="IPR002931">
    <property type="entry name" value="Transglutaminase-like"/>
</dbReference>
<dbReference type="InterPro" id="IPR038765">
    <property type="entry name" value="Papain-like_cys_pep_sf"/>
</dbReference>
<reference evidence="4" key="1">
    <citation type="submission" date="2020-10" db="EMBL/GenBank/DDBJ databases">
        <authorList>
            <person name="Gilroy R."/>
        </authorList>
    </citation>
    <scope>NUCLEOTIDE SEQUENCE</scope>
    <source>
        <strain evidence="4">ChiBcec7-5410</strain>
    </source>
</reference>
<sequence>MKRIFISMLAAAFAVMTVSLAGCGNAATTTAEVSSVAEVESESQAESSEAVSEVSAQDEITDEVPADPEAAMEELEEIPDEYAPLAQPAEGGYDVTSRMGRYIKASNDIRSSGGSQIDVGNASYGYVRVAQSGSSSRLKVQVIKGDKTYNYDLNTNGNFEVFPLQSGNGSYTIRIMKNVEGNKYTQVYSTTVDVTLKSELEPFLCPSQYVNYNENSAVVKKAAEICSGLTGDIEKVSAVYKWIIDNITYDSNKAQTVKTGYLPSPDSTLSTKNGICFDYAALMAAMLRSQGVATKLICGTVSASDLNHAWNEVYLEGTGWVTVKLYFSGNAWERMDPTFGASGGSNIEQYIGDGSNYTGLRVY</sequence>
<evidence type="ECO:0000313" key="4">
    <source>
        <dbReference type="EMBL" id="HIT94982.1"/>
    </source>
</evidence>
<evidence type="ECO:0000256" key="2">
    <source>
        <dbReference type="SAM" id="SignalP"/>
    </source>
</evidence>
<dbReference type="PANTHER" id="PTHR33490:SF6">
    <property type="entry name" value="SLL1049 PROTEIN"/>
    <property type="match status" value="1"/>
</dbReference>
<feature type="chain" id="PRO_5038483610" evidence="2">
    <location>
        <begin position="22"/>
        <end position="363"/>
    </location>
</feature>